<keyword evidence="5" id="KW-0802">TPR repeat</keyword>
<dbReference type="EMBL" id="JBHSBL010000006">
    <property type="protein sequence ID" value="MFC4064635.1"/>
    <property type="molecule type" value="Genomic_DNA"/>
</dbReference>
<evidence type="ECO:0000256" key="5">
    <source>
        <dbReference type="PROSITE-ProRule" id="PRU00339"/>
    </source>
</evidence>
<dbReference type="PROSITE" id="PS51755">
    <property type="entry name" value="OMPR_PHOB"/>
    <property type="match status" value="1"/>
</dbReference>
<organism evidence="8 9">
    <name type="scientific">Actinoplanes subglobosus</name>
    <dbReference type="NCBI Taxonomy" id="1547892"/>
    <lineage>
        <taxon>Bacteria</taxon>
        <taxon>Bacillati</taxon>
        <taxon>Actinomycetota</taxon>
        <taxon>Actinomycetes</taxon>
        <taxon>Micromonosporales</taxon>
        <taxon>Micromonosporaceae</taxon>
        <taxon>Actinoplanes</taxon>
    </lineage>
</organism>
<dbReference type="PRINTS" id="PR00364">
    <property type="entry name" value="DISEASERSIST"/>
</dbReference>
<dbReference type="InterPro" id="IPR005158">
    <property type="entry name" value="BTAD"/>
</dbReference>
<dbReference type="Pfam" id="PF03704">
    <property type="entry name" value="BTAD"/>
    <property type="match status" value="1"/>
</dbReference>
<evidence type="ECO:0000313" key="8">
    <source>
        <dbReference type="EMBL" id="MFC4064635.1"/>
    </source>
</evidence>
<dbReference type="PROSITE" id="PS50005">
    <property type="entry name" value="TPR"/>
    <property type="match status" value="1"/>
</dbReference>
<dbReference type="InterPro" id="IPR001867">
    <property type="entry name" value="OmpR/PhoB-type_DNA-bd"/>
</dbReference>
<evidence type="ECO:0000256" key="1">
    <source>
        <dbReference type="ARBA" id="ARBA00005820"/>
    </source>
</evidence>
<keyword evidence="9" id="KW-1185">Reference proteome</keyword>
<keyword evidence="4" id="KW-0804">Transcription</keyword>
<evidence type="ECO:0000256" key="2">
    <source>
        <dbReference type="ARBA" id="ARBA00023015"/>
    </source>
</evidence>
<dbReference type="CDD" id="cd15831">
    <property type="entry name" value="BTAD"/>
    <property type="match status" value="1"/>
</dbReference>
<dbReference type="PANTHER" id="PTHR35807">
    <property type="entry name" value="TRANSCRIPTIONAL REGULATOR REDD-RELATED"/>
    <property type="match status" value="1"/>
</dbReference>
<dbReference type="InterPro" id="IPR019734">
    <property type="entry name" value="TPR_rpt"/>
</dbReference>
<feature type="DNA-binding region" description="OmpR/PhoB-type" evidence="6">
    <location>
        <begin position="1"/>
        <end position="92"/>
    </location>
</feature>
<protein>
    <submittedName>
        <fullName evidence="8">BTAD domain-containing putative transcriptional regulator</fullName>
    </submittedName>
</protein>
<dbReference type="PROSITE" id="PS50293">
    <property type="entry name" value="TPR_REGION"/>
    <property type="match status" value="1"/>
</dbReference>
<dbReference type="SMART" id="SM00862">
    <property type="entry name" value="Trans_reg_C"/>
    <property type="match status" value="1"/>
</dbReference>
<evidence type="ECO:0000256" key="3">
    <source>
        <dbReference type="ARBA" id="ARBA00023125"/>
    </source>
</evidence>
<dbReference type="SUPFAM" id="SSF46894">
    <property type="entry name" value="C-terminal effector domain of the bipartite response regulators"/>
    <property type="match status" value="1"/>
</dbReference>
<evidence type="ECO:0000313" key="9">
    <source>
        <dbReference type="Proteomes" id="UP001595867"/>
    </source>
</evidence>
<dbReference type="RefSeq" id="WP_378065680.1">
    <property type="nucleotide sequence ID" value="NZ_JBHSBL010000006.1"/>
</dbReference>
<dbReference type="Pfam" id="PF13424">
    <property type="entry name" value="TPR_12"/>
    <property type="match status" value="2"/>
</dbReference>
<gene>
    <name evidence="8" type="ORF">ACFO0C_06820</name>
</gene>
<comment type="similarity">
    <text evidence="1">Belongs to the AfsR/DnrI/RedD regulatory family.</text>
</comment>
<name>A0ABV8IS76_9ACTN</name>
<dbReference type="SMART" id="SM00028">
    <property type="entry name" value="TPR"/>
    <property type="match status" value="6"/>
</dbReference>
<feature type="repeat" description="TPR" evidence="5">
    <location>
        <begin position="723"/>
        <end position="756"/>
    </location>
</feature>
<comment type="caution">
    <text evidence="8">The sequence shown here is derived from an EMBL/GenBank/DDBJ whole genome shotgun (WGS) entry which is preliminary data.</text>
</comment>
<dbReference type="SMART" id="SM01043">
    <property type="entry name" value="BTAD"/>
    <property type="match status" value="1"/>
</dbReference>
<dbReference type="Proteomes" id="UP001595867">
    <property type="component" value="Unassembled WGS sequence"/>
</dbReference>
<dbReference type="InterPro" id="IPR051677">
    <property type="entry name" value="AfsR-DnrI-RedD_regulator"/>
</dbReference>
<evidence type="ECO:0000259" key="7">
    <source>
        <dbReference type="PROSITE" id="PS51755"/>
    </source>
</evidence>
<proteinExistence type="inferred from homology"/>
<sequence length="1021" mass="109201">MEFGVLGVVEAWIDGRPADLGHSRQRSVLGVLLVEAGRPVTPDQLIDRVWGERAPQRAAGALYSYLSRLRRAVAGAEDVEIRREPGGYLLTVNPQVVDLHRFRRLMTTARSAETDRSAAGLIEQALGLWRGDPFAGLDTPWMAAMRRTLLGERFAAELDSNDVLLRLGRHGELLPSLLAAVAEHPLDERLAGQAMLALYRGGRQADADEQYRRIRRRLADEMGSDPGAELRRLHEQVLAADPALSVVAGDVRAPAGPVTMAPATVPAQLPADVRAFTGRTGELSALDRLLEPLDGGEPPLTVALLCGTAGVGKSALAVRWAHRVREAYPDGQLYVNLRGYDAEQPVAVADALAGFLTALGVRGPEIPPGTDERAARYRSELTGRRMLVLLDNASSVEQVRPLLPGTGSCLVLITSRDSLRGMVAVDGAERVNLDLLPLPDAIGLLRKLIGPRVDRDPDAAAALAAACARLPLALRIAAELAAERSDVPLPELVAELGDHQMRLDLLDAGGDPRAEVRAVFSWSYQNLPEGAARAFRLLGLHPGETAHVDAVAALIGARPGETRRLLDVLTRASLVQAGRGGRYGMHDLLSAYAAELAEGNDSEADRRAAVTRLFDHYLTSATVAMATLYPDGAAAVPAANGDPGATAAAGDPDTARAWLEAERPNLAAVCTNGAAHGWHRHAIDLAGTMFRYLDAGGPVAEAATVTASAVAAARAVGDTEAQARALSNLGRLHRRQGRLPEAAETYRQALRLYAELGEPEAEALVLRNLGSVDWRRGDYRQAAEHYQRAGMLCQELGDDDGRADAVVRLGLIDARLGDGKQAAERFGTALDLYAALGDRFSEAYVLSLLARLPHHPVPLEQAEAHLDQSLAAVQRAGDRTAEAYVLTDLAAIHVRQGRLAEAAAHLRRALVLLRRIGDRASEAEALNDLGQVLHAVGEAAEARAQHGQALMLAEDFGDRYEQARAHDGIAAASGDLGELDPARAHLDLARRILAELEVPADQSRWTPSIQSTVTGQPRARA</sequence>
<dbReference type="InterPro" id="IPR016032">
    <property type="entry name" value="Sig_transdc_resp-reg_C-effctor"/>
</dbReference>
<evidence type="ECO:0000256" key="6">
    <source>
        <dbReference type="PROSITE-ProRule" id="PRU01091"/>
    </source>
</evidence>
<dbReference type="InterPro" id="IPR011990">
    <property type="entry name" value="TPR-like_helical_dom_sf"/>
</dbReference>
<dbReference type="InterPro" id="IPR027417">
    <property type="entry name" value="P-loop_NTPase"/>
</dbReference>
<dbReference type="Gene3D" id="1.25.40.10">
    <property type="entry name" value="Tetratricopeptide repeat domain"/>
    <property type="match status" value="3"/>
</dbReference>
<dbReference type="Gene3D" id="3.40.50.300">
    <property type="entry name" value="P-loop containing nucleotide triphosphate hydrolases"/>
    <property type="match status" value="1"/>
</dbReference>
<keyword evidence="2" id="KW-0805">Transcription regulation</keyword>
<dbReference type="Pfam" id="PF00486">
    <property type="entry name" value="Trans_reg_C"/>
    <property type="match status" value="1"/>
</dbReference>
<dbReference type="PANTHER" id="PTHR35807:SF1">
    <property type="entry name" value="TRANSCRIPTIONAL REGULATOR REDD"/>
    <property type="match status" value="1"/>
</dbReference>
<dbReference type="InterPro" id="IPR036388">
    <property type="entry name" value="WH-like_DNA-bd_sf"/>
</dbReference>
<reference evidence="9" key="1">
    <citation type="journal article" date="2019" name="Int. J. Syst. Evol. Microbiol.">
        <title>The Global Catalogue of Microorganisms (GCM) 10K type strain sequencing project: providing services to taxonomists for standard genome sequencing and annotation.</title>
        <authorList>
            <consortium name="The Broad Institute Genomics Platform"/>
            <consortium name="The Broad Institute Genome Sequencing Center for Infectious Disease"/>
            <person name="Wu L."/>
            <person name="Ma J."/>
        </authorList>
    </citation>
    <scope>NUCLEOTIDE SEQUENCE [LARGE SCALE GENOMIC DNA]</scope>
    <source>
        <strain evidence="9">TBRC 5832</strain>
    </source>
</reference>
<dbReference type="Gene3D" id="1.10.10.10">
    <property type="entry name" value="Winged helix-like DNA-binding domain superfamily/Winged helix DNA-binding domain"/>
    <property type="match status" value="1"/>
</dbReference>
<dbReference type="SUPFAM" id="SSF52540">
    <property type="entry name" value="P-loop containing nucleoside triphosphate hydrolases"/>
    <property type="match status" value="1"/>
</dbReference>
<dbReference type="SUPFAM" id="SSF48452">
    <property type="entry name" value="TPR-like"/>
    <property type="match status" value="3"/>
</dbReference>
<feature type="domain" description="OmpR/PhoB-type" evidence="7">
    <location>
        <begin position="1"/>
        <end position="92"/>
    </location>
</feature>
<evidence type="ECO:0000256" key="4">
    <source>
        <dbReference type="ARBA" id="ARBA00023163"/>
    </source>
</evidence>
<keyword evidence="3 6" id="KW-0238">DNA-binding</keyword>
<accession>A0ABV8IS76</accession>